<accession>A0AAD7C0V1</accession>
<comment type="caution">
    <text evidence="2">The sequence shown here is derived from an EMBL/GenBank/DDBJ whole genome shotgun (WGS) entry which is preliminary data.</text>
</comment>
<dbReference type="EMBL" id="JARKIE010000463">
    <property type="protein sequence ID" value="KAJ7635942.1"/>
    <property type="molecule type" value="Genomic_DNA"/>
</dbReference>
<proteinExistence type="predicted"/>
<evidence type="ECO:0000256" key="1">
    <source>
        <dbReference type="SAM" id="MobiDB-lite"/>
    </source>
</evidence>
<evidence type="ECO:0000313" key="3">
    <source>
        <dbReference type="Proteomes" id="UP001221757"/>
    </source>
</evidence>
<sequence length="196" mass="21073">MWSTMRDQVHAVREICLLVIAGIAKGCDPQTQLIIIAASHRMERCELQRLQREVGHPDAVKNPMIRRKGVGSDPARKSEITYGEAGGEPALGFSASAMVCIRWGVEMTSGDNVSVSVPIRGNHLPNRLEIREDICGGGDSTFGANWKSKGLAMEKRSESRGRSDSSKGSLSEGILSDPERIAAAEARGGLETSLGD</sequence>
<dbReference type="AlphaFoldDB" id="A0AAD7C0V1"/>
<feature type="region of interest" description="Disordered" evidence="1">
    <location>
        <begin position="152"/>
        <end position="196"/>
    </location>
</feature>
<keyword evidence="3" id="KW-1185">Reference proteome</keyword>
<reference evidence="2" key="1">
    <citation type="submission" date="2023-03" db="EMBL/GenBank/DDBJ databases">
        <title>Massive genome expansion in bonnet fungi (Mycena s.s.) driven by repeated elements and novel gene families across ecological guilds.</title>
        <authorList>
            <consortium name="Lawrence Berkeley National Laboratory"/>
            <person name="Harder C.B."/>
            <person name="Miyauchi S."/>
            <person name="Viragh M."/>
            <person name="Kuo A."/>
            <person name="Thoen E."/>
            <person name="Andreopoulos B."/>
            <person name="Lu D."/>
            <person name="Skrede I."/>
            <person name="Drula E."/>
            <person name="Henrissat B."/>
            <person name="Morin E."/>
            <person name="Kohler A."/>
            <person name="Barry K."/>
            <person name="LaButti K."/>
            <person name="Morin E."/>
            <person name="Salamov A."/>
            <person name="Lipzen A."/>
            <person name="Mereny Z."/>
            <person name="Hegedus B."/>
            <person name="Baldrian P."/>
            <person name="Stursova M."/>
            <person name="Weitz H."/>
            <person name="Taylor A."/>
            <person name="Grigoriev I.V."/>
            <person name="Nagy L.G."/>
            <person name="Martin F."/>
            <person name="Kauserud H."/>
        </authorList>
    </citation>
    <scope>NUCLEOTIDE SEQUENCE</scope>
    <source>
        <strain evidence="2">CBHHK067</strain>
    </source>
</reference>
<protein>
    <submittedName>
        <fullName evidence="2">Uncharacterized protein</fullName>
    </submittedName>
</protein>
<evidence type="ECO:0000313" key="2">
    <source>
        <dbReference type="EMBL" id="KAJ7635942.1"/>
    </source>
</evidence>
<gene>
    <name evidence="2" type="ORF">B0H17DRAFT_1149585</name>
</gene>
<organism evidence="2 3">
    <name type="scientific">Mycena rosella</name>
    <name type="common">Pink bonnet</name>
    <name type="synonym">Agaricus rosellus</name>
    <dbReference type="NCBI Taxonomy" id="1033263"/>
    <lineage>
        <taxon>Eukaryota</taxon>
        <taxon>Fungi</taxon>
        <taxon>Dikarya</taxon>
        <taxon>Basidiomycota</taxon>
        <taxon>Agaricomycotina</taxon>
        <taxon>Agaricomycetes</taxon>
        <taxon>Agaricomycetidae</taxon>
        <taxon>Agaricales</taxon>
        <taxon>Marasmiineae</taxon>
        <taxon>Mycenaceae</taxon>
        <taxon>Mycena</taxon>
    </lineage>
</organism>
<dbReference type="Proteomes" id="UP001221757">
    <property type="component" value="Unassembled WGS sequence"/>
</dbReference>
<feature type="compositionally biased region" description="Basic and acidic residues" evidence="1">
    <location>
        <begin position="152"/>
        <end position="165"/>
    </location>
</feature>
<name>A0AAD7C0V1_MYCRO</name>